<feature type="region of interest" description="Disordered" evidence="1">
    <location>
        <begin position="1902"/>
        <end position="1922"/>
    </location>
</feature>
<dbReference type="VEuPathDB" id="TriTrypDB:TRSC58_04322"/>
<evidence type="ECO:0000313" key="3">
    <source>
        <dbReference type="Proteomes" id="UP000283634"/>
    </source>
</evidence>
<dbReference type="OrthoDB" id="273401at2759"/>
<feature type="region of interest" description="Disordered" evidence="1">
    <location>
        <begin position="2588"/>
        <end position="2611"/>
    </location>
</feature>
<organism evidence="2 3">
    <name type="scientific">Trypanosoma rangeli</name>
    <dbReference type="NCBI Taxonomy" id="5698"/>
    <lineage>
        <taxon>Eukaryota</taxon>
        <taxon>Discoba</taxon>
        <taxon>Euglenozoa</taxon>
        <taxon>Kinetoplastea</taxon>
        <taxon>Metakinetoplastina</taxon>
        <taxon>Trypanosomatida</taxon>
        <taxon>Trypanosomatidae</taxon>
        <taxon>Trypanosoma</taxon>
        <taxon>Herpetosoma</taxon>
    </lineage>
</organism>
<dbReference type="OMA" id="WACNIAE"/>
<keyword evidence="3" id="KW-1185">Reference proteome</keyword>
<dbReference type="EMBL" id="MKGL01000194">
    <property type="protein sequence ID" value="RNF03484.1"/>
    <property type="molecule type" value="Genomic_DNA"/>
</dbReference>
<dbReference type="GeneID" id="40329578"/>
<accession>A0A3R7KC11</accession>
<dbReference type="RefSeq" id="XP_029237536.1">
    <property type="nucleotide sequence ID" value="XM_029382518.1"/>
</dbReference>
<feature type="compositionally biased region" description="Basic and acidic residues" evidence="1">
    <location>
        <begin position="1902"/>
        <end position="1912"/>
    </location>
</feature>
<dbReference type="VEuPathDB" id="TriTrypDB:TRSC58_05019"/>
<feature type="compositionally biased region" description="Gly residues" evidence="1">
    <location>
        <begin position="2592"/>
        <end position="2609"/>
    </location>
</feature>
<feature type="region of interest" description="Disordered" evidence="1">
    <location>
        <begin position="2249"/>
        <end position="2269"/>
    </location>
</feature>
<protein>
    <submittedName>
        <fullName evidence="2">Uncharacterized protein</fullName>
    </submittedName>
</protein>
<proteinExistence type="predicted"/>
<feature type="region of interest" description="Disordered" evidence="1">
    <location>
        <begin position="342"/>
        <end position="402"/>
    </location>
</feature>
<reference evidence="2 3" key="1">
    <citation type="journal article" date="2018" name="BMC Genomics">
        <title>Genomic comparison of Trypanosoma conorhini and Trypanosoma rangeli to Trypanosoma cruzi strains of high and low virulence.</title>
        <authorList>
            <person name="Bradwell K.R."/>
            <person name="Koparde V.N."/>
            <person name="Matveyev A.V."/>
            <person name="Serrano M.G."/>
            <person name="Alves J.M."/>
            <person name="Parikh H."/>
            <person name="Huang B."/>
            <person name="Lee V."/>
            <person name="Espinosa-Alvarez O."/>
            <person name="Ortiz P.A."/>
            <person name="Costa-Martins A.G."/>
            <person name="Teixeira M.M."/>
            <person name="Buck G.A."/>
        </authorList>
    </citation>
    <scope>NUCLEOTIDE SEQUENCE [LARGE SCALE GENOMIC DNA]</scope>
    <source>
        <strain evidence="2 3">AM80</strain>
    </source>
</reference>
<dbReference type="Proteomes" id="UP000283634">
    <property type="component" value="Unassembled WGS sequence"/>
</dbReference>
<feature type="compositionally biased region" description="Low complexity" evidence="1">
    <location>
        <begin position="2255"/>
        <end position="2269"/>
    </location>
</feature>
<sequence>MTLPPLKMAEAVVAPLGRQARLWGELREWHVLLSCALATCARIGRESVTETALHASVRFFLDTLDTLCLPAVTTKPQRRHHRVKQRDDRGVHGMEDTLTNVLWRAALVCRVMEELLQSERRTPMALPNATEGCGEVRTTENSRHLSGVAQCVMRELERRVFTVQERDGHAASLKGLEALVLKSFHCCCASDREDQRSAAYKGELADALLSFCGAYFKMVPILLLARAAEAQAEAAGGAARDDECCTVTIVRTMRQCWLRHQSTLNLHGVGGVFWWLRLLPIVLEGHSDVTAQLHEQHLCGSGQTNPRQLKTVQTELYSMLSSMLYFDEGAFEERRAALTVKHAEEVSGGGDAGADDVSDARQRRHRGGRSLFKKQDEKEGVLLPSSTESQRSSSRFSSRRMWETNEVLERPATGAASDATGNSPLFDLLVVSKDAVLQLSDYYAVEAYHRSSALEMMWLTLLMAHCRVQKMTLTRRITPLAQQEKLGDAVTVERATETIRNDASEVMFPPFVAASLQHLCTTLAAAVRRTYEMAGTLLVRDSNIRRTVGVAIVAGTQGTLLRNSFYSDAIASNWWLRSSASFLLQKHAAYNLPFLAVLEENLMNLMAQRTRRHGCLDWLKRSTTTALECLTAPAAALHLFPVTKQWTGALILSNLRDVAHLLKNNGNVHGSPTLTENELKALRAWASKTFSSLLSALTADKELLLLCGYASFIDALFELHIRLGTNQQELMQFGDNVLMKRLLPALLLGLAKSAEEDTLETHAAACESALFVLAELSRFASWPELALSVVLRNDDSDLLIGVAVYCLRQVRRGGGKQASDYGLPTAQLPLIECTQVLQCSGSVSFLLQRGSGYSYLHVLDLSNSLLSFSRVQPLYSDREGSCVAALQHYLQNAQRVSTADQKLLLEESVKCLSFMANTSISAHVLGYLVRFIEHYLRVQERLSRAPLDGSSAETANTTRRENAMASLTRVETAPLVLLDYMGYLSSAGSWTMVMWAFNLAETALRIQRKRPLATTTSVGDVATTAILSQLRTLSLPATPRLPHNLLKSVLCLSDLMSESPVTLLGFDRGTPLHGLLRHATRGEYRTMLFAMKQAVILVQRASAKYRAPPFQRGGVELARQPEADDDDKEEGKAVGHKWRKEYEENEGIIGEGRETYFTASAASNTPEAQREFRIFLGCLVTCFDNVLDVVRGCALQQDILGDELREVLLLALQTLFHVLHGCVRTVLVLPEDMWDRFRAERAYVLWVSLCVAGLVGRVVSIDHGRVCFTGHLRRLTESLLATIGELVEACIEGGGREEKSAEPLFDTLTESVRTILSDLQMSHRVAMRLGLGMRQRTDLTAIITSLRAFASASARYEPAGRVIHRVWRVVCTEVGQSKKPRGRKQKQLPNVSPAAALRVPSRDELQLLLESFLDLEKELTSVASARRAEHRFADFVLNWACENTASMLDRVTEDPALVQSKQMRDVALEGGRSGTEAVDESLLDIGVDTMELPASLTTSTLVSMDAANLLQEEEEEEKEAGGRRKQVSNGDLIEALIRQCRRVQMSSVTPVMVDATVSIPQTTKVLGTHFNCVAAVFTRCTLTEIVAFPYAELIFGSLDLFARRRSPLPLENCRVLWVQLSQKWRREFLEPYSLRFEELQRELLQLVRQRRSFVRLGEKDANGGAGDGRATVKAATPLFSLRDNVMAQLSKRDATAIPCDAELSPHDDISGLLGDRVGVRSRGKIHRDYEQLLKQHRHAQEKPPVPLDVLLTLLSDLPRGPRGEVELENLARVVTTYVARQYFLLRPRRDGNTMNVIQFLQQPHQLGPRLYQRRRLPVGCAHATDVAGWFLTSMDRQSLIKALSHVLCDGEEVEKAFGSAEHGVFEYMRSSCLYLHLLALTVHVCHRFRLLGDSELRDGVRQRQEHGRHGLDEEGGDAAQWGEIGSPDAEARWAERQLRADTRQTEADSVNANLLENTLLHFLNVSLTLMDHADLITHRATSIATAPDNNHDHARKALLYADELRLMVGVTLQDTLRVILREAPLGVSLARRVVHRIICSFSCDLLPMSSLSGTSTGKQKERSSHLPPLNTVVLEAWRSKRPELFVRSPTLLCVLSPSFFNEVLSQHIRSALSFTLTQVVASLHFYLRRSDAHLSPLMAATTSILSSTYVRNAALRLFCEELCSQIVERTSFREALAPPTVASMQQGTAGSVPDEVLIPFLASICREDAFVSKNALATVLHRSMSLRPDVFGQPPTVDRFARFAIARRGGGGSGSSNNKNNSNCNNVNANDKRSSASALEGGVQGCNTCAAAAARGSGSGGGNAGMGMREMSAKSRLSLGILHTDVLLEGPMSSDAAAAAAAAAVIDAASTEAADEEGEIEALGRFVADQSEETATRTHKHALASLNLTLAEVMETAMHFAAMRQVSAEEYKKARAMIRAADDARHERIAAFRSAAPATGLLHGMDASSSPNAPTVGCPDAALHIEEPMHFGVGMLHIRFALRKIIHVSMRRLAAQQGPKTLSMMVEMLREVDPKWHQSHNNNGGELRRQSDSMLAGTLRVLVARSVVCVDLAGEAGDLLGGGAGGVAMSAVGLQRTERALYLVQRAKQGSTGSGNGGSNSSGGTGHVGGHLAMRQRRGGAAGISMAHKRLVS</sequence>
<comment type="caution">
    <text evidence="2">The sequence shown here is derived from an EMBL/GenBank/DDBJ whole genome shotgun (WGS) entry which is preliminary data.</text>
</comment>
<gene>
    <name evidence="2" type="ORF">TraAM80_05645</name>
</gene>
<feature type="compositionally biased region" description="Basic residues" evidence="1">
    <location>
        <begin position="362"/>
        <end position="372"/>
    </location>
</feature>
<name>A0A3R7KC11_TRYRA</name>
<feature type="compositionally biased region" description="Low complexity" evidence="1">
    <location>
        <begin position="385"/>
        <end position="396"/>
    </location>
</feature>
<evidence type="ECO:0000256" key="1">
    <source>
        <dbReference type="SAM" id="MobiDB-lite"/>
    </source>
</evidence>
<evidence type="ECO:0000313" key="2">
    <source>
        <dbReference type="EMBL" id="RNF03484.1"/>
    </source>
</evidence>